<dbReference type="Pfam" id="PF05585">
    <property type="entry name" value="DUF1758"/>
    <property type="match status" value="1"/>
</dbReference>
<comment type="subcellular location">
    <subcellularLocation>
        <location evidence="1">Cytoplasm</location>
        <location evidence="1">Cytoskeleton</location>
    </subcellularLocation>
</comment>
<dbReference type="InterPro" id="IPR042241">
    <property type="entry name" value="GCP_C_sf"/>
</dbReference>
<evidence type="ECO:0000259" key="8">
    <source>
        <dbReference type="Pfam" id="PF17681"/>
    </source>
</evidence>
<keyword evidence="4" id="KW-0493">Microtubule</keyword>
<keyword evidence="3" id="KW-0963">Cytoplasm</keyword>
<dbReference type="InterPro" id="IPR041470">
    <property type="entry name" value="GCP_N"/>
</dbReference>
<evidence type="ECO:0000256" key="4">
    <source>
        <dbReference type="ARBA" id="ARBA00022701"/>
    </source>
</evidence>
<dbReference type="Pfam" id="PF04130">
    <property type="entry name" value="GCP_C_terminal"/>
    <property type="match status" value="1"/>
</dbReference>
<comment type="similarity">
    <text evidence="2">Belongs to the TUBGCP family.</text>
</comment>
<dbReference type="GO" id="GO:0005874">
    <property type="term" value="C:microtubule"/>
    <property type="evidence" value="ECO:0007669"/>
    <property type="project" value="UniProtKB-KW"/>
</dbReference>
<accession>A0A0V0S6L0</accession>
<dbReference type="Pfam" id="PF03564">
    <property type="entry name" value="DUF1759"/>
    <property type="match status" value="1"/>
</dbReference>
<dbReference type="STRING" id="6336.A0A0V0S6L0"/>
<comment type="caution">
    <text evidence="9">The sequence shown here is derived from an EMBL/GenBank/DDBJ whole genome shotgun (WGS) entry which is preliminary data.</text>
</comment>
<dbReference type="InterPro" id="IPR008737">
    <property type="entry name" value="DUF1758"/>
</dbReference>
<dbReference type="PANTHER" id="PTHR47331">
    <property type="entry name" value="PHD-TYPE DOMAIN-CONTAINING PROTEIN"/>
    <property type="match status" value="1"/>
</dbReference>
<dbReference type="EMBL" id="JYDL01000033">
    <property type="protein sequence ID" value="KRX22279.1"/>
    <property type="molecule type" value="Genomic_DNA"/>
</dbReference>
<dbReference type="InterPro" id="IPR040457">
    <property type="entry name" value="GCP_C"/>
</dbReference>
<name>A0A0V0S6L0_9BILA</name>
<dbReference type="OrthoDB" id="78652at2759"/>
<keyword evidence="10" id="KW-1185">Reference proteome</keyword>
<evidence type="ECO:0000256" key="3">
    <source>
        <dbReference type="ARBA" id="ARBA00022490"/>
    </source>
</evidence>
<evidence type="ECO:0000256" key="1">
    <source>
        <dbReference type="ARBA" id="ARBA00004245"/>
    </source>
</evidence>
<dbReference type="Proteomes" id="UP000054630">
    <property type="component" value="Unassembled WGS sequence"/>
</dbReference>
<dbReference type="Pfam" id="PF17681">
    <property type="entry name" value="GCP_N_terminal"/>
    <property type="match status" value="1"/>
</dbReference>
<dbReference type="GO" id="GO:0043015">
    <property type="term" value="F:gamma-tubulin binding"/>
    <property type="evidence" value="ECO:0007669"/>
    <property type="project" value="InterPro"/>
</dbReference>
<gene>
    <name evidence="9" type="primary">TUBGCP4</name>
    <name evidence="9" type="ORF">T07_5559</name>
</gene>
<evidence type="ECO:0000256" key="5">
    <source>
        <dbReference type="ARBA" id="ARBA00023212"/>
    </source>
</evidence>
<dbReference type="InterPro" id="IPR005312">
    <property type="entry name" value="DUF1759"/>
</dbReference>
<dbReference type="PANTHER" id="PTHR47331:SF5">
    <property type="entry name" value="RIBONUCLEASE H"/>
    <property type="match status" value="1"/>
</dbReference>
<organism evidence="9 10">
    <name type="scientific">Trichinella nelsoni</name>
    <dbReference type="NCBI Taxonomy" id="6336"/>
    <lineage>
        <taxon>Eukaryota</taxon>
        <taxon>Metazoa</taxon>
        <taxon>Ecdysozoa</taxon>
        <taxon>Nematoda</taxon>
        <taxon>Enoplea</taxon>
        <taxon>Dorylaimia</taxon>
        <taxon>Trichinellida</taxon>
        <taxon>Trichinellidae</taxon>
        <taxon>Trichinella</taxon>
    </lineage>
</organism>
<feature type="domain" description="Gamma tubulin complex component C-terminal" evidence="6">
    <location>
        <begin position="1020"/>
        <end position="1296"/>
    </location>
</feature>
<feature type="domain" description="DUF1758" evidence="7">
    <location>
        <begin position="504"/>
        <end position="631"/>
    </location>
</feature>
<evidence type="ECO:0000256" key="2">
    <source>
        <dbReference type="ARBA" id="ARBA00010337"/>
    </source>
</evidence>
<feature type="domain" description="Gamma tubulin complex component protein N-terminal" evidence="8">
    <location>
        <begin position="714"/>
        <end position="1007"/>
    </location>
</feature>
<proteinExistence type="inferred from homology"/>
<sequence length="1326" mass="153676">MSTRPKRSNRVRIMSPGICHQELAVPSLDLVASFPSLAEPLCLTGLYESVRLVIGSGCIGSERRMKRVDFQLGDENNSDQPVPWRRVAAQVRWLKTAMENMEAALDGNAEMRQICFAKLMDTWSRYDEIITKLLDSTMDQNMIDVYTEERETVRADITEFKVKVENKERERVAQECKPKNAMPISQPGSSNVQLPRLEIKKFSGEYHDWQRFHDEFEATINSNSNLSPIEKFIYLRSLLSGNAETAIRGLTLNAVNYETALTILNEKFGDPQLLIEEHLKSLQNLPVITNQWDSKRLEKFVNDMEINIRGLETLNTPPVLYQAVLMPLILSRLPREISVEWKRQNPNRQKDMYELLSFLKTELKSREVPLFPVRERNLVSPFPSNRKTAPRGQYNTATLETTVRKACFICEEDHAIENCPKKNNELTSCKAKLKCRREECSKRHHPLIHLNQDRRSVSENQPNPPEDNKIHVTHTMVGNRGTLLQSARAKLYNEEGNSMIVNCLFDSGSQRSFVKKSVAEALSLKGPFKTVNIESFGNSSHECMRVRRVKFWMTSVRDNSHKKQMVEALCLKKITDRPNVRLDIKKYSHYTSLQLAEDFTDLSSTFDVLISLDYYYDFINQAIGIKEEEKGTDSKASKLFEKTVRFDGERYEVQLPWSNEESQLPNNYKQALDRLIQTERRLRRNPTKAQLYENGMKEYLENGFVEEVNDVMMQELLLALLGLGNENLWESLKACDVLNPAEREVADFLHGIGQKYAQIRHFIREQDRLNSEVINKGSSTPMRNTYLVEIAAGLSHTLLKPYEDRICLADKRFSEEPTWKLIRLHSWFHEYNWIFEVVVTLCKSFSELYGGKVFFLLKDALETCPDGLTSCLENLILRCQMVLYRQIISWLVHDLLPPNDDFFIQRRGGKSNSVNNCEIIESFLPLYIDLKTANQILCIGVKNKLMLDCFQENGEERNLKLSQFNAKRNIYADKLKQIFVQRTFPQIEMSLLIDSWHKDITEQLWNQALQGQSFLSIFREINKFYFLGNGALFQYFIDLAEEQLPKTVGELGIVDSLNAVFRVAQGSFDCRSDVERVQLKLRAGASEDQSLFSAVELSLDLGRNKIFAHVFSSSFFSRCNDVFRFLLKIRYAQFTVNRCWFLFIKSRQSSPALSKKQKLMSCMNFIMNNLQCYFQIDVLETLRRGFLLAVQQSCDIHRLPLLLEQFMDMLEKALMIRMADLCDLIDRLLLICECFCRCSKNADTDENEDAERVHNTYISLERCMMTLYRILANPKTRQAYPLFSQLLLKLDMNNYFSNSNAIKYAKEEFMQSPVNAYKTLFLANAS</sequence>
<evidence type="ECO:0000259" key="6">
    <source>
        <dbReference type="Pfam" id="PF04130"/>
    </source>
</evidence>
<evidence type="ECO:0000313" key="10">
    <source>
        <dbReference type="Proteomes" id="UP000054630"/>
    </source>
</evidence>
<evidence type="ECO:0000259" key="7">
    <source>
        <dbReference type="Pfam" id="PF05585"/>
    </source>
</evidence>
<dbReference type="Gene3D" id="1.20.120.1900">
    <property type="entry name" value="Gamma-tubulin complex, C-terminal domain"/>
    <property type="match status" value="1"/>
</dbReference>
<reference evidence="9 10" key="1">
    <citation type="submission" date="2015-01" db="EMBL/GenBank/DDBJ databases">
        <title>Evolution of Trichinella species and genotypes.</title>
        <authorList>
            <person name="Korhonen P.K."/>
            <person name="Edoardo P."/>
            <person name="Giuseppe L.R."/>
            <person name="Gasser R.B."/>
        </authorList>
    </citation>
    <scope>NUCLEOTIDE SEQUENCE [LARGE SCALE GENOMIC DNA]</scope>
    <source>
        <strain evidence="9">ISS37</strain>
    </source>
</reference>
<keyword evidence="5" id="KW-0206">Cytoskeleton</keyword>
<evidence type="ECO:0000313" key="9">
    <source>
        <dbReference type="EMBL" id="KRX22279.1"/>
    </source>
</evidence>
<protein>
    <submittedName>
        <fullName evidence="9">Gamma-tubulin complex component 4</fullName>
    </submittedName>
</protein>